<dbReference type="GO" id="GO:0005524">
    <property type="term" value="F:ATP binding"/>
    <property type="evidence" value="ECO:0007669"/>
    <property type="project" value="UniProtKB-KW"/>
</dbReference>
<name>A0ABY4YXY3_9MICO</name>
<proteinExistence type="inferred from homology"/>
<feature type="domain" description="ABC transporter" evidence="5">
    <location>
        <begin position="2"/>
        <end position="226"/>
    </location>
</feature>
<keyword evidence="7" id="KW-1185">Reference proteome</keyword>
<dbReference type="PROSITE" id="PS50893">
    <property type="entry name" value="ABC_TRANSPORTER_2"/>
    <property type="match status" value="1"/>
</dbReference>
<dbReference type="RefSeq" id="WP_252595146.1">
    <property type="nucleotide sequence ID" value="NZ_CP099489.1"/>
</dbReference>
<dbReference type="InterPro" id="IPR027417">
    <property type="entry name" value="P-loop_NTPase"/>
</dbReference>
<protein>
    <submittedName>
        <fullName evidence="6">ATP-binding cassette domain-containing protein</fullName>
    </submittedName>
</protein>
<evidence type="ECO:0000259" key="5">
    <source>
        <dbReference type="PROSITE" id="PS50893"/>
    </source>
</evidence>
<evidence type="ECO:0000313" key="7">
    <source>
        <dbReference type="Proteomes" id="UP001056455"/>
    </source>
</evidence>
<keyword evidence="2" id="KW-0813">Transport</keyword>
<dbReference type="PANTHER" id="PTHR43776:SF7">
    <property type="entry name" value="D,D-DIPEPTIDE TRANSPORT ATP-BINDING PROTEIN DDPF-RELATED"/>
    <property type="match status" value="1"/>
</dbReference>
<evidence type="ECO:0000256" key="3">
    <source>
        <dbReference type="ARBA" id="ARBA00022741"/>
    </source>
</evidence>
<evidence type="ECO:0000256" key="2">
    <source>
        <dbReference type="ARBA" id="ARBA00022448"/>
    </source>
</evidence>
<dbReference type="SMART" id="SM00382">
    <property type="entry name" value="AAA"/>
    <property type="match status" value="1"/>
</dbReference>
<dbReference type="InterPro" id="IPR003439">
    <property type="entry name" value="ABC_transporter-like_ATP-bd"/>
</dbReference>
<dbReference type="PANTHER" id="PTHR43776">
    <property type="entry name" value="TRANSPORT ATP-BINDING PROTEIN"/>
    <property type="match status" value="1"/>
</dbReference>
<dbReference type="Pfam" id="PF00005">
    <property type="entry name" value="ABC_tran"/>
    <property type="match status" value="1"/>
</dbReference>
<dbReference type="EMBL" id="CP099489">
    <property type="protein sequence ID" value="USQ81610.1"/>
    <property type="molecule type" value="Genomic_DNA"/>
</dbReference>
<comment type="similarity">
    <text evidence="1">Belongs to the ABC transporter superfamily.</text>
</comment>
<gene>
    <name evidence="6" type="ORF">NF556_08180</name>
</gene>
<evidence type="ECO:0000256" key="1">
    <source>
        <dbReference type="ARBA" id="ARBA00005417"/>
    </source>
</evidence>
<evidence type="ECO:0000313" key="6">
    <source>
        <dbReference type="EMBL" id="USQ81610.1"/>
    </source>
</evidence>
<keyword evidence="4 6" id="KW-0067">ATP-binding</keyword>
<dbReference type="Proteomes" id="UP001056455">
    <property type="component" value="Chromosome"/>
</dbReference>
<accession>A0ABY4YXY3</accession>
<sequence>MLRLDDITVRYPGEEHPVLRDLSLTVAAGDLVGVHAPSGTGKTTLLKTAALLLPTERGSVQIDGVTPRGTGYRVPREMRRMLGIVFQSPRASTDGRLTLRRIIAAPLSHDRGFLRPRPSEQVEELADRVQLSADLLDRLPHQVSDGQLQRACLARALALDPRVLLCDEPTAMLDAPTTAVIMHLLREHAESGAAVLLASHDRALLDITCDATSSVSDLATPAVSSR</sequence>
<keyword evidence="3" id="KW-0547">Nucleotide-binding</keyword>
<dbReference type="Gene3D" id="3.40.50.300">
    <property type="entry name" value="P-loop containing nucleotide triphosphate hydrolases"/>
    <property type="match status" value="1"/>
</dbReference>
<dbReference type="SUPFAM" id="SSF52540">
    <property type="entry name" value="P-loop containing nucleoside triphosphate hydrolases"/>
    <property type="match status" value="1"/>
</dbReference>
<evidence type="ECO:0000256" key="4">
    <source>
        <dbReference type="ARBA" id="ARBA00022840"/>
    </source>
</evidence>
<reference evidence="6" key="1">
    <citation type="submission" date="2022-06" db="EMBL/GenBank/DDBJ databases">
        <title>Ornithinimicrobium HY1793.</title>
        <authorList>
            <person name="Huang Y."/>
        </authorList>
    </citation>
    <scope>NUCLEOTIDE SEQUENCE</scope>
    <source>
        <strain evidence="6">HY1793</strain>
    </source>
</reference>
<dbReference type="InterPro" id="IPR003593">
    <property type="entry name" value="AAA+_ATPase"/>
</dbReference>
<organism evidence="6 7">
    <name type="scientific">Ornithinimicrobium faecis</name>
    <dbReference type="NCBI Taxonomy" id="2934158"/>
    <lineage>
        <taxon>Bacteria</taxon>
        <taxon>Bacillati</taxon>
        <taxon>Actinomycetota</taxon>
        <taxon>Actinomycetes</taxon>
        <taxon>Micrococcales</taxon>
        <taxon>Ornithinimicrobiaceae</taxon>
        <taxon>Ornithinimicrobium</taxon>
    </lineage>
</organism>
<dbReference type="InterPro" id="IPR050319">
    <property type="entry name" value="ABC_transp_ATP-bind"/>
</dbReference>